<sequence length="42" mass="4691">MIDHQICVQGFWQIMVATGDIAIVPIFSNDKGTTITSIQLKR</sequence>
<gene>
    <name evidence="1" type="ordered locus">AM1_B0026</name>
</gene>
<evidence type="ECO:0000313" key="2">
    <source>
        <dbReference type="Proteomes" id="UP000000268"/>
    </source>
</evidence>
<geneLocation type="plasmid" evidence="1 2">
    <name>pREB2</name>
</geneLocation>
<evidence type="ECO:0000313" key="1">
    <source>
        <dbReference type="EMBL" id="ABW31752.1"/>
    </source>
</evidence>
<dbReference type="KEGG" id="amr:AM1_B0026"/>
<dbReference type="EMBL" id="CP000839">
    <property type="protein sequence ID" value="ABW31752.1"/>
    <property type="molecule type" value="Genomic_DNA"/>
</dbReference>
<reference evidence="1 2" key="1">
    <citation type="journal article" date="2008" name="Proc. Natl. Acad. Sci. U.S.A.">
        <title>Niche adaptation and genome expansion in the chlorophyll d-producing cyanobacterium Acaryochloris marina.</title>
        <authorList>
            <person name="Swingley W.D."/>
            <person name="Chen M."/>
            <person name="Cheung P.C."/>
            <person name="Conrad A.L."/>
            <person name="Dejesa L.C."/>
            <person name="Hao J."/>
            <person name="Honchak B.M."/>
            <person name="Karbach L.E."/>
            <person name="Kurdoglu A."/>
            <person name="Lahiri S."/>
            <person name="Mastrian S.D."/>
            <person name="Miyashita H."/>
            <person name="Page L."/>
            <person name="Ramakrishna P."/>
            <person name="Satoh S."/>
            <person name="Sattley W.M."/>
            <person name="Shimada Y."/>
            <person name="Taylor H.L."/>
            <person name="Tomo T."/>
            <person name="Tsuchiya T."/>
            <person name="Wang Z.T."/>
            <person name="Raymond J."/>
            <person name="Mimuro M."/>
            <person name="Blankenship R.E."/>
            <person name="Touchman J.W."/>
        </authorList>
    </citation>
    <scope>NUCLEOTIDE SEQUENCE [LARGE SCALE GENOMIC DNA]</scope>
    <source>
        <strain evidence="2">MBIC 11017</strain>
        <plasmid evidence="2">Plasmid pREB2</plasmid>
    </source>
</reference>
<keyword evidence="1" id="KW-0614">Plasmid</keyword>
<keyword evidence="2" id="KW-1185">Reference proteome</keyword>
<accession>A8ZLY3</accession>
<proteinExistence type="predicted"/>
<protein>
    <submittedName>
        <fullName evidence="1">Uncharacterized protein</fullName>
    </submittedName>
</protein>
<dbReference type="AlphaFoldDB" id="A8ZLY3"/>
<dbReference type="Proteomes" id="UP000000268">
    <property type="component" value="Plasmid pREB2"/>
</dbReference>
<dbReference type="HOGENOM" id="CLU_3245616_0_0_3"/>
<name>A8ZLY3_ACAM1</name>
<organism evidence="1 2">
    <name type="scientific">Acaryochloris marina (strain MBIC 11017)</name>
    <dbReference type="NCBI Taxonomy" id="329726"/>
    <lineage>
        <taxon>Bacteria</taxon>
        <taxon>Bacillati</taxon>
        <taxon>Cyanobacteriota</taxon>
        <taxon>Cyanophyceae</taxon>
        <taxon>Acaryochloridales</taxon>
        <taxon>Acaryochloridaceae</taxon>
        <taxon>Acaryochloris</taxon>
    </lineage>
</organism>